<reference evidence="1 2" key="1">
    <citation type="journal article" date="2019" name="Genome Biol. Evol.">
        <title>Insights into the evolution of the New World diploid cottons (Gossypium, subgenus Houzingenia) based on genome sequencing.</title>
        <authorList>
            <person name="Grover C.E."/>
            <person name="Arick M.A. 2nd"/>
            <person name="Thrash A."/>
            <person name="Conover J.L."/>
            <person name="Sanders W.S."/>
            <person name="Peterson D.G."/>
            <person name="Frelichowski J.E."/>
            <person name="Scheffler J.A."/>
            <person name="Scheffler B.E."/>
            <person name="Wendel J.F."/>
        </authorList>
    </citation>
    <scope>NUCLEOTIDE SEQUENCE [LARGE SCALE GENOMIC DNA]</scope>
    <source>
        <strain evidence="1">27</strain>
        <tissue evidence="1">Leaf</tissue>
    </source>
</reference>
<proteinExistence type="predicted"/>
<accession>A0A7J8R525</accession>
<organism evidence="1 2">
    <name type="scientific">Gossypium davidsonii</name>
    <name type="common">Davidson's cotton</name>
    <name type="synonym">Gossypium klotzschianum subsp. davidsonii</name>
    <dbReference type="NCBI Taxonomy" id="34287"/>
    <lineage>
        <taxon>Eukaryota</taxon>
        <taxon>Viridiplantae</taxon>
        <taxon>Streptophyta</taxon>
        <taxon>Embryophyta</taxon>
        <taxon>Tracheophyta</taxon>
        <taxon>Spermatophyta</taxon>
        <taxon>Magnoliopsida</taxon>
        <taxon>eudicotyledons</taxon>
        <taxon>Gunneridae</taxon>
        <taxon>Pentapetalae</taxon>
        <taxon>rosids</taxon>
        <taxon>malvids</taxon>
        <taxon>Malvales</taxon>
        <taxon>Malvaceae</taxon>
        <taxon>Malvoideae</taxon>
        <taxon>Gossypium</taxon>
    </lineage>
</organism>
<evidence type="ECO:0000313" key="1">
    <source>
        <dbReference type="EMBL" id="MBA0608914.1"/>
    </source>
</evidence>
<keyword evidence="2" id="KW-1185">Reference proteome</keyword>
<dbReference type="Proteomes" id="UP000593561">
    <property type="component" value="Unassembled WGS sequence"/>
</dbReference>
<dbReference type="EMBL" id="JABFAC010000003">
    <property type="protein sequence ID" value="MBA0608914.1"/>
    <property type="molecule type" value="Genomic_DNA"/>
</dbReference>
<name>A0A7J8R525_GOSDV</name>
<gene>
    <name evidence="1" type="ORF">Godav_021071</name>
</gene>
<sequence length="328" mass="37110">NGNTHGILESSGETKKLKELEKSGTTIFIDALGRLVRDVRDKVTSIHFNPAFEDLSIVPMAVNERVPDTTKHIIVNFQENLNQNLVGKTGNNVADNIENCVNWLRFRVVEEILSALKEVGKSTKHLKGRKGMLSNRRRRKETKDQTVMSLVDNKCEYNEYNPNIISLLEMKVSGFKADAIISKLGLKRSHRVEAVGFSRGIWFGLKEFVDIEIEKEASLKGFEVVYSPRALSLDGNGDFNAILSVEEKKYGHTVGHRCHFFGEFVDMAQLHDLGFRGAPFTCHRVLLFERLGRAFGNDAWLDFSPNFLVTNLPRIKSDHIPILLTLQL</sequence>
<evidence type="ECO:0000313" key="2">
    <source>
        <dbReference type="Proteomes" id="UP000593561"/>
    </source>
</evidence>
<protein>
    <submittedName>
        <fullName evidence="1">Uncharacterized protein</fullName>
    </submittedName>
</protein>
<dbReference type="SUPFAM" id="SSF56219">
    <property type="entry name" value="DNase I-like"/>
    <property type="match status" value="1"/>
</dbReference>
<dbReference type="InterPro" id="IPR036691">
    <property type="entry name" value="Endo/exonu/phosph_ase_sf"/>
</dbReference>
<dbReference type="AlphaFoldDB" id="A0A7J8R525"/>
<dbReference type="PANTHER" id="PTHR33710">
    <property type="entry name" value="BNAC02G09200D PROTEIN"/>
    <property type="match status" value="1"/>
</dbReference>
<dbReference type="PANTHER" id="PTHR33710:SF77">
    <property type="entry name" value="DNASE I-LIKE SUPERFAMILY PROTEIN"/>
    <property type="match status" value="1"/>
</dbReference>
<feature type="non-terminal residue" evidence="1">
    <location>
        <position position="328"/>
    </location>
</feature>
<comment type="caution">
    <text evidence="1">The sequence shown here is derived from an EMBL/GenBank/DDBJ whole genome shotgun (WGS) entry which is preliminary data.</text>
</comment>